<reference evidence="2 3" key="1">
    <citation type="journal article" date="2018" name="New Phytol.">
        <title>Phylogenomics of Endogonaceae and evolution of mycorrhizas within Mucoromycota.</title>
        <authorList>
            <person name="Chang Y."/>
            <person name="Desiro A."/>
            <person name="Na H."/>
            <person name="Sandor L."/>
            <person name="Lipzen A."/>
            <person name="Clum A."/>
            <person name="Barry K."/>
            <person name="Grigoriev I.V."/>
            <person name="Martin F.M."/>
            <person name="Stajich J.E."/>
            <person name="Smith M.E."/>
            <person name="Bonito G."/>
            <person name="Spatafora J.W."/>
        </authorList>
    </citation>
    <scope>NUCLEOTIDE SEQUENCE [LARGE SCALE GENOMIC DNA]</scope>
    <source>
        <strain evidence="2 3">GMNB39</strain>
    </source>
</reference>
<accession>A0A433D5R7</accession>
<sequence>MEVSDPTVATLRPPTLYSICLRSLTRHSKWITSLDGVPYVPYGRDLVQAVLASRLYINASILRLFRTHYASDIPLADSTLNIYNISLHETHLRHLHDLGAFITRLNLSASTIDDQTVCTLNNMTGLLVLDLSYTQITDVGISHIVRPLIKLYGAPTPLTPSPVTGMPDLRLLNLSSNPRITDLSLKSLHRFRHLVGLDLSDTRVNPEVARAFLRGWTSLPETDVVFPRPEAIVTAMPTVCGEENLAAVESPTSARQNEIFMFVIGEDMKEKVGTFQPQLKHIEPIKRSLVMVKDVGEVRNGEQHVESDQIDAPAKRTNRPGPRKRPWPEEPLVTAADLLEEFEIGESRREGKVAKRAIADRKYRAVWSSPPASVKGSRNPFAVGRLG</sequence>
<evidence type="ECO:0000313" key="2">
    <source>
        <dbReference type="EMBL" id="RUP46186.1"/>
    </source>
</evidence>
<proteinExistence type="predicted"/>
<name>A0A433D5R7_9FUNG</name>
<gene>
    <name evidence="2" type="ORF">BC936DRAFT_147244</name>
</gene>
<comment type="caution">
    <text evidence="2">The sequence shown here is derived from an EMBL/GenBank/DDBJ whole genome shotgun (WGS) entry which is preliminary data.</text>
</comment>
<dbReference type="Gene3D" id="3.80.10.10">
    <property type="entry name" value="Ribonuclease Inhibitor"/>
    <property type="match status" value="1"/>
</dbReference>
<evidence type="ECO:0000313" key="3">
    <source>
        <dbReference type="Proteomes" id="UP000268093"/>
    </source>
</evidence>
<feature type="compositionally biased region" description="Basic residues" evidence="1">
    <location>
        <begin position="316"/>
        <end position="325"/>
    </location>
</feature>
<dbReference type="SUPFAM" id="SSF52047">
    <property type="entry name" value="RNI-like"/>
    <property type="match status" value="1"/>
</dbReference>
<keyword evidence="3" id="KW-1185">Reference proteome</keyword>
<evidence type="ECO:0000256" key="1">
    <source>
        <dbReference type="SAM" id="MobiDB-lite"/>
    </source>
</evidence>
<feature type="region of interest" description="Disordered" evidence="1">
    <location>
        <begin position="368"/>
        <end position="387"/>
    </location>
</feature>
<dbReference type="EMBL" id="RBNI01006198">
    <property type="protein sequence ID" value="RUP46186.1"/>
    <property type="molecule type" value="Genomic_DNA"/>
</dbReference>
<dbReference type="OrthoDB" id="550575at2759"/>
<dbReference type="Proteomes" id="UP000268093">
    <property type="component" value="Unassembled WGS sequence"/>
</dbReference>
<protein>
    <submittedName>
        <fullName evidence="2">Uncharacterized protein</fullName>
    </submittedName>
</protein>
<organism evidence="2 3">
    <name type="scientific">Jimgerdemannia flammicorona</name>
    <dbReference type="NCBI Taxonomy" id="994334"/>
    <lineage>
        <taxon>Eukaryota</taxon>
        <taxon>Fungi</taxon>
        <taxon>Fungi incertae sedis</taxon>
        <taxon>Mucoromycota</taxon>
        <taxon>Mucoromycotina</taxon>
        <taxon>Endogonomycetes</taxon>
        <taxon>Endogonales</taxon>
        <taxon>Endogonaceae</taxon>
        <taxon>Jimgerdemannia</taxon>
    </lineage>
</organism>
<dbReference type="InterPro" id="IPR032675">
    <property type="entry name" value="LRR_dom_sf"/>
</dbReference>
<dbReference type="AlphaFoldDB" id="A0A433D5R7"/>
<feature type="region of interest" description="Disordered" evidence="1">
    <location>
        <begin position="301"/>
        <end position="329"/>
    </location>
</feature>